<feature type="region of interest" description="Disordered" evidence="1">
    <location>
        <begin position="1"/>
        <end position="29"/>
    </location>
</feature>
<dbReference type="AlphaFoldDB" id="A0A523URV4"/>
<feature type="compositionally biased region" description="Basic and acidic residues" evidence="1">
    <location>
        <begin position="8"/>
        <end position="17"/>
    </location>
</feature>
<evidence type="ECO:0000313" key="2">
    <source>
        <dbReference type="EMBL" id="TET45268.1"/>
    </source>
</evidence>
<comment type="caution">
    <text evidence="2">The sequence shown here is derived from an EMBL/GenBank/DDBJ whole genome shotgun (WGS) entry which is preliminary data.</text>
</comment>
<protein>
    <submittedName>
        <fullName evidence="2">Uncharacterized protein</fullName>
    </submittedName>
</protein>
<reference evidence="2 3" key="1">
    <citation type="submission" date="2019-03" db="EMBL/GenBank/DDBJ databases">
        <title>Metabolic potential of uncultured bacteria and archaea associated with petroleum seepage in deep-sea sediments.</title>
        <authorList>
            <person name="Dong X."/>
            <person name="Hubert C."/>
        </authorList>
    </citation>
    <scope>NUCLEOTIDE SEQUENCE [LARGE SCALE GENOMIC DNA]</scope>
    <source>
        <strain evidence="2">E44_bin18</strain>
    </source>
</reference>
<dbReference type="Proteomes" id="UP000315525">
    <property type="component" value="Unassembled WGS sequence"/>
</dbReference>
<dbReference type="EMBL" id="SOJN01000088">
    <property type="protein sequence ID" value="TET45268.1"/>
    <property type="molecule type" value="Genomic_DNA"/>
</dbReference>
<sequence length="164" mass="18788">MAGTNLGERAEKDERRGTSPRNGESSIRRHLSVDNRMESFLFVFEDTIPKNIWDRILGLSPVERQDLIAKSLSEGLLTLHDEREDKDRLAVYFRGAIPSHFGKIHGDKIRSKWGQGPAWNHGLWEVPYSYGDRVKYSTGDIDYSVLKKVIERSEARTRKSANNS</sequence>
<gene>
    <name evidence="2" type="ORF">E3J62_07925</name>
</gene>
<evidence type="ECO:0000313" key="3">
    <source>
        <dbReference type="Proteomes" id="UP000315525"/>
    </source>
</evidence>
<accession>A0A523URV4</accession>
<name>A0A523URV4_UNCT6</name>
<evidence type="ECO:0000256" key="1">
    <source>
        <dbReference type="SAM" id="MobiDB-lite"/>
    </source>
</evidence>
<proteinExistence type="predicted"/>
<organism evidence="2 3">
    <name type="scientific">candidate division TA06 bacterium</name>
    <dbReference type="NCBI Taxonomy" id="2250710"/>
    <lineage>
        <taxon>Bacteria</taxon>
        <taxon>Bacteria division TA06</taxon>
    </lineage>
</organism>